<dbReference type="SUPFAM" id="SSF46894">
    <property type="entry name" value="C-terminal effector domain of the bipartite response regulators"/>
    <property type="match status" value="1"/>
</dbReference>
<dbReference type="Proteomes" id="UP000623608">
    <property type="component" value="Unassembled WGS sequence"/>
</dbReference>
<sequence length="341" mass="37147">MQVQVLVQRIGHGGFRSWRKYAKLRGVQPDVLGLGADESAAYRALITVPSAGPAEFASLMRVPADRAKMLLSGLEAAGLAVRGLGDPERFVAAPPATTLRDGLRRRREELQRAEAELGVLDEVYRAGTMGRGAPGVVDVIRGADEVREAFGRLQLGARDEVLSLVKAPIAVIRAAENVEEDSAVARGVRYRVVFERAMLDEEPDAYARIVAARRAGEEIRIADAVPLKLLIVDREHAFMPLQAAGPPGALLVYESGLLQALLALFESEWRRATPDGARSLDDLDSRIVGLLMTGLTDEAVAAHLSTSLRTVQRRVRHLMELTGGRTRMQLGFHVARLGWLD</sequence>
<proteinExistence type="predicted"/>
<reference evidence="3" key="1">
    <citation type="submission" date="2021-01" db="EMBL/GenBank/DDBJ databases">
        <title>Whole genome shotgun sequence of Actinoplanes tereljensis NBRC 105297.</title>
        <authorList>
            <person name="Komaki H."/>
            <person name="Tamura T."/>
        </authorList>
    </citation>
    <scope>NUCLEOTIDE SEQUENCE</scope>
    <source>
        <strain evidence="3">NBRC 105297</strain>
    </source>
</reference>
<dbReference type="GO" id="GO:0006355">
    <property type="term" value="P:regulation of DNA-templated transcription"/>
    <property type="evidence" value="ECO:0007669"/>
    <property type="project" value="InterPro"/>
</dbReference>
<evidence type="ECO:0000313" key="4">
    <source>
        <dbReference type="Proteomes" id="UP000623608"/>
    </source>
</evidence>
<dbReference type="AlphaFoldDB" id="A0A919NLU1"/>
<keyword evidence="1" id="KW-0175">Coiled coil</keyword>
<organism evidence="3 4">
    <name type="scientific">Paractinoplanes tereljensis</name>
    <dbReference type="NCBI Taxonomy" id="571912"/>
    <lineage>
        <taxon>Bacteria</taxon>
        <taxon>Bacillati</taxon>
        <taxon>Actinomycetota</taxon>
        <taxon>Actinomycetes</taxon>
        <taxon>Micromonosporales</taxon>
        <taxon>Micromonosporaceae</taxon>
        <taxon>Paractinoplanes</taxon>
    </lineage>
</organism>
<feature type="domain" description="HTH luxR-type" evidence="2">
    <location>
        <begin position="277"/>
        <end position="334"/>
    </location>
</feature>
<keyword evidence="4" id="KW-1185">Reference proteome</keyword>
<evidence type="ECO:0000313" key="3">
    <source>
        <dbReference type="EMBL" id="GIF20192.1"/>
    </source>
</evidence>
<dbReference type="PANTHER" id="PTHR34293">
    <property type="entry name" value="HTH-TYPE TRANSCRIPTIONAL REGULATOR TRMBL2"/>
    <property type="match status" value="1"/>
</dbReference>
<dbReference type="SMART" id="SM00421">
    <property type="entry name" value="HTH_LUXR"/>
    <property type="match status" value="1"/>
</dbReference>
<dbReference type="Gene3D" id="1.10.10.10">
    <property type="entry name" value="Winged helix-like DNA-binding domain superfamily/Winged helix DNA-binding domain"/>
    <property type="match status" value="2"/>
</dbReference>
<dbReference type="PANTHER" id="PTHR34293:SF1">
    <property type="entry name" value="HTH-TYPE TRANSCRIPTIONAL REGULATOR TRMBL2"/>
    <property type="match status" value="1"/>
</dbReference>
<gene>
    <name evidence="3" type="ORF">Ate02nite_29220</name>
</gene>
<dbReference type="InterPro" id="IPR000792">
    <property type="entry name" value="Tscrpt_reg_LuxR_C"/>
</dbReference>
<evidence type="ECO:0000256" key="1">
    <source>
        <dbReference type="SAM" id="Coils"/>
    </source>
</evidence>
<protein>
    <recommendedName>
        <fullName evidence="2">HTH luxR-type domain-containing protein</fullName>
    </recommendedName>
</protein>
<dbReference type="GO" id="GO:0003677">
    <property type="term" value="F:DNA binding"/>
    <property type="evidence" value="ECO:0007669"/>
    <property type="project" value="InterPro"/>
</dbReference>
<dbReference type="InterPro" id="IPR036388">
    <property type="entry name" value="WH-like_DNA-bd_sf"/>
</dbReference>
<dbReference type="EMBL" id="BOMY01000021">
    <property type="protein sequence ID" value="GIF20192.1"/>
    <property type="molecule type" value="Genomic_DNA"/>
</dbReference>
<comment type="caution">
    <text evidence="3">The sequence shown here is derived from an EMBL/GenBank/DDBJ whole genome shotgun (WGS) entry which is preliminary data.</text>
</comment>
<accession>A0A919NLU1</accession>
<name>A0A919NLU1_9ACTN</name>
<dbReference type="InterPro" id="IPR051797">
    <property type="entry name" value="TrmB-like"/>
</dbReference>
<dbReference type="InterPro" id="IPR016032">
    <property type="entry name" value="Sig_transdc_resp-reg_C-effctor"/>
</dbReference>
<feature type="coiled-coil region" evidence="1">
    <location>
        <begin position="96"/>
        <end position="123"/>
    </location>
</feature>
<evidence type="ECO:0000259" key="2">
    <source>
        <dbReference type="SMART" id="SM00421"/>
    </source>
</evidence>